<dbReference type="PANTHER" id="PTHR42934:SF2">
    <property type="entry name" value="GLYCOLATE OXIDASE SUBUNIT GLCD"/>
    <property type="match status" value="1"/>
</dbReference>
<dbReference type="Pfam" id="PF01565">
    <property type="entry name" value="FAD_binding_4"/>
    <property type="match status" value="1"/>
</dbReference>
<dbReference type="InterPro" id="IPR051914">
    <property type="entry name" value="FAD-linked_OxidoTrans_Type4"/>
</dbReference>
<dbReference type="AlphaFoldDB" id="A0A6B2M0Y1"/>
<evidence type="ECO:0000256" key="1">
    <source>
        <dbReference type="ARBA" id="ARBA00001974"/>
    </source>
</evidence>
<evidence type="ECO:0000313" key="8">
    <source>
        <dbReference type="Proteomes" id="UP000478417"/>
    </source>
</evidence>
<dbReference type="InterPro" id="IPR036318">
    <property type="entry name" value="FAD-bd_PCMH-like_sf"/>
</dbReference>
<dbReference type="PROSITE" id="PS51387">
    <property type="entry name" value="FAD_PCMH"/>
    <property type="match status" value="1"/>
</dbReference>
<dbReference type="InterPro" id="IPR016169">
    <property type="entry name" value="FAD-bd_PCMH_sub2"/>
</dbReference>
<evidence type="ECO:0000256" key="3">
    <source>
        <dbReference type="ARBA" id="ARBA00022630"/>
    </source>
</evidence>
<dbReference type="SUPFAM" id="SSF56176">
    <property type="entry name" value="FAD-binding/transporter-associated domain-like"/>
    <property type="match status" value="1"/>
</dbReference>
<gene>
    <name evidence="7" type="ORF">G0Q06_02880</name>
</gene>
<dbReference type="InterPro" id="IPR016167">
    <property type="entry name" value="FAD-bd_PCMH_sub1"/>
</dbReference>
<comment type="caution">
    <text evidence="7">The sequence shown here is derived from an EMBL/GenBank/DDBJ whole genome shotgun (WGS) entry which is preliminary data.</text>
</comment>
<evidence type="ECO:0000256" key="4">
    <source>
        <dbReference type="ARBA" id="ARBA00022827"/>
    </source>
</evidence>
<name>A0A6B2M0Y1_9BACT</name>
<dbReference type="Gene3D" id="3.30.465.10">
    <property type="match status" value="1"/>
</dbReference>
<dbReference type="InterPro" id="IPR016171">
    <property type="entry name" value="Vanillyl_alc_oxidase_C-sub2"/>
</dbReference>
<feature type="domain" description="FAD-binding PCMH-type" evidence="6">
    <location>
        <begin position="37"/>
        <end position="215"/>
    </location>
</feature>
<dbReference type="RefSeq" id="WP_163962280.1">
    <property type="nucleotide sequence ID" value="NZ_JAAGNX010000001.1"/>
</dbReference>
<accession>A0A6B2M0Y1</accession>
<dbReference type="Pfam" id="PF02913">
    <property type="entry name" value="FAD-oxidase_C"/>
    <property type="match status" value="1"/>
</dbReference>
<evidence type="ECO:0000256" key="2">
    <source>
        <dbReference type="ARBA" id="ARBA00008000"/>
    </source>
</evidence>
<dbReference type="Gene3D" id="1.10.45.10">
    <property type="entry name" value="Vanillyl-alcohol Oxidase, Chain A, domain 4"/>
    <property type="match status" value="1"/>
</dbReference>
<comment type="cofactor">
    <cofactor evidence="1">
        <name>FAD</name>
        <dbReference type="ChEBI" id="CHEBI:57692"/>
    </cofactor>
</comment>
<dbReference type="FunFam" id="3.30.70.2740:FF:000001">
    <property type="entry name" value="D-lactate dehydrogenase mitochondrial"/>
    <property type="match status" value="1"/>
</dbReference>
<keyword evidence="5" id="KW-0560">Oxidoreductase</keyword>
<comment type="similarity">
    <text evidence="2">Belongs to the FAD-binding oxidoreductase/transferase type 4 family.</text>
</comment>
<keyword evidence="8" id="KW-1185">Reference proteome</keyword>
<dbReference type="Gene3D" id="3.30.70.2190">
    <property type="match status" value="1"/>
</dbReference>
<dbReference type="EMBL" id="JAAGNX010000001">
    <property type="protein sequence ID" value="NDV61390.1"/>
    <property type="molecule type" value="Genomic_DNA"/>
</dbReference>
<dbReference type="FunFam" id="1.10.45.10:FF:000001">
    <property type="entry name" value="D-lactate dehydrogenase mitochondrial"/>
    <property type="match status" value="1"/>
</dbReference>
<protein>
    <submittedName>
        <fullName evidence="7">FAD-binding protein</fullName>
    </submittedName>
</protein>
<reference evidence="7 8" key="1">
    <citation type="submission" date="2020-02" db="EMBL/GenBank/DDBJ databases">
        <title>Albibacoteraceae fam. nov., the first described family within the subdivision 4 Verrucomicrobia.</title>
        <authorList>
            <person name="Xi F."/>
        </authorList>
    </citation>
    <scope>NUCLEOTIDE SEQUENCE [LARGE SCALE GENOMIC DNA]</scope>
    <source>
        <strain evidence="7 8">CK1056</strain>
    </source>
</reference>
<dbReference type="GO" id="GO:0071949">
    <property type="term" value="F:FAD binding"/>
    <property type="evidence" value="ECO:0007669"/>
    <property type="project" value="InterPro"/>
</dbReference>
<dbReference type="InterPro" id="IPR004113">
    <property type="entry name" value="FAD-bd_oxidored_4_C"/>
</dbReference>
<evidence type="ECO:0000256" key="5">
    <source>
        <dbReference type="ARBA" id="ARBA00023002"/>
    </source>
</evidence>
<dbReference type="InterPro" id="IPR006094">
    <property type="entry name" value="Oxid_FAD_bind_N"/>
</dbReference>
<evidence type="ECO:0000259" key="6">
    <source>
        <dbReference type="PROSITE" id="PS51387"/>
    </source>
</evidence>
<proteinExistence type="inferred from homology"/>
<sequence>MSKSEKATKALIERLGADQVATSKQERYAASMDNMRYSRMPSARIYPEDEEAVATVLELANEFSIPVTTRGAGSATTGATSPSENGWVLDFSRWKNIHIDPVARMAFVQPGVTLEELDQAAADYQLSYPPDPGSLKHATVGGTIATNAGGMRGAKYGVTRDYVLALEGFLASGDFVRWGANLKKFSAGYNIRDLWIGSEGTLGIITGAVMRLVPRPPLRATCLAVFPDARTAIECSQQILRTGTTPSALEFLDSQTVACTFSFWERKHPHLLDDLPQCLIKWKDKETPAILIIEVDGHQHEVETAMQGVLTTVKQATSDWITAIDEKTAELLWKVRRSCSQAMFELGPRKLNEDVVVPFEHQLELLDFIENLHRETKLPTPTFGHAADGNFHAHIMYDDASEKDSIKAREAIVRLMDKVIELGGSISGEHGIGLAKSPFFSLQHGAAEIAAMKAIKKALDPNGILNPGKLWERSEPWSFPRESVRMPWDH</sequence>
<dbReference type="InterPro" id="IPR016164">
    <property type="entry name" value="FAD-linked_Oxase-like_C"/>
</dbReference>
<evidence type="ECO:0000313" key="7">
    <source>
        <dbReference type="EMBL" id="NDV61390.1"/>
    </source>
</evidence>
<organism evidence="7 8">
    <name type="scientific">Oceanipulchritudo coccoides</name>
    <dbReference type="NCBI Taxonomy" id="2706888"/>
    <lineage>
        <taxon>Bacteria</taxon>
        <taxon>Pseudomonadati</taxon>
        <taxon>Verrucomicrobiota</taxon>
        <taxon>Opitutia</taxon>
        <taxon>Puniceicoccales</taxon>
        <taxon>Oceanipulchritudinaceae</taxon>
        <taxon>Oceanipulchritudo</taxon>
    </lineage>
</organism>
<dbReference type="InterPro" id="IPR016166">
    <property type="entry name" value="FAD-bd_PCMH"/>
</dbReference>
<dbReference type="GO" id="GO:0016491">
    <property type="term" value="F:oxidoreductase activity"/>
    <property type="evidence" value="ECO:0007669"/>
    <property type="project" value="UniProtKB-KW"/>
</dbReference>
<dbReference type="Proteomes" id="UP000478417">
    <property type="component" value="Unassembled WGS sequence"/>
</dbReference>
<dbReference type="PANTHER" id="PTHR42934">
    <property type="entry name" value="GLYCOLATE OXIDASE SUBUNIT GLCD"/>
    <property type="match status" value="1"/>
</dbReference>
<keyword evidence="4" id="KW-0274">FAD</keyword>
<keyword evidence="3" id="KW-0285">Flavoprotein</keyword>
<dbReference type="Gene3D" id="3.30.43.10">
    <property type="entry name" value="Uridine Diphospho-n-acetylenolpyruvylglucosamine Reductase, domain 2"/>
    <property type="match status" value="1"/>
</dbReference>
<dbReference type="SUPFAM" id="SSF55103">
    <property type="entry name" value="FAD-linked oxidases, C-terminal domain"/>
    <property type="match status" value="1"/>
</dbReference>
<dbReference type="Gene3D" id="3.30.70.2740">
    <property type="match status" value="1"/>
</dbReference>